<dbReference type="PANTHER" id="PTHR35147">
    <property type="entry name" value="CHEMORECEPTOR GLUTAMINE DEAMIDASE CHED-RELATED"/>
    <property type="match status" value="1"/>
</dbReference>
<dbReference type="HAMAP" id="MF_01440">
    <property type="entry name" value="CheD"/>
    <property type="match status" value="1"/>
</dbReference>
<dbReference type="PANTHER" id="PTHR35147:SF3">
    <property type="entry name" value="CHEMORECEPTOR GLUTAMINE DEAMIDASE CHED 1-RELATED"/>
    <property type="match status" value="1"/>
</dbReference>
<evidence type="ECO:0000256" key="3">
    <source>
        <dbReference type="HAMAP-Rule" id="MF_01440"/>
    </source>
</evidence>
<dbReference type="Proteomes" id="UP000599523">
    <property type="component" value="Unassembled WGS sequence"/>
</dbReference>
<dbReference type="InterPro" id="IPR038592">
    <property type="entry name" value="CheD-like_sf"/>
</dbReference>
<comment type="caution">
    <text evidence="4">The sequence shown here is derived from an EMBL/GenBank/DDBJ whole genome shotgun (WGS) entry which is preliminary data.</text>
</comment>
<dbReference type="EMBL" id="WTVM01000083">
    <property type="protein sequence ID" value="NMG03934.1"/>
    <property type="molecule type" value="Genomic_DNA"/>
</dbReference>
<evidence type="ECO:0000313" key="4">
    <source>
        <dbReference type="EMBL" id="NMG03934.1"/>
    </source>
</evidence>
<gene>
    <name evidence="3" type="primary">cheD</name>
    <name evidence="4" type="ORF">GPA21_13285</name>
</gene>
<proteinExistence type="inferred from homology"/>
<evidence type="ECO:0000256" key="1">
    <source>
        <dbReference type="ARBA" id="ARBA00022500"/>
    </source>
</evidence>
<dbReference type="GO" id="GO:0050568">
    <property type="term" value="F:protein-glutamine glutaminase activity"/>
    <property type="evidence" value="ECO:0007669"/>
    <property type="project" value="UniProtKB-UniRule"/>
</dbReference>
<accession>A0A972F8D1</accession>
<keyword evidence="5" id="KW-1185">Reference proteome</keyword>
<keyword evidence="2 3" id="KW-0378">Hydrolase</keyword>
<evidence type="ECO:0000256" key="2">
    <source>
        <dbReference type="ARBA" id="ARBA00022801"/>
    </source>
</evidence>
<reference evidence="4" key="1">
    <citation type="submission" date="2019-12" db="EMBL/GenBank/DDBJ databases">
        <title>Comparative genomics gives insights into the taxonomy of the Azoarcus-Aromatoleum group and reveals separate origins of nif in the plant-associated Azoarcus and non-plant-associated Aromatoleum sub-groups.</title>
        <authorList>
            <person name="Lafos M."/>
            <person name="Maluk M."/>
            <person name="Batista M."/>
            <person name="Junghare M."/>
            <person name="Carmona M."/>
            <person name="Faoro H."/>
            <person name="Cruz L.M."/>
            <person name="Battistoni F."/>
            <person name="De Souza E."/>
            <person name="Pedrosa F."/>
            <person name="Chen W.-M."/>
            <person name="Poole P.S."/>
            <person name="Dixon R.A."/>
            <person name="James E.K."/>
        </authorList>
    </citation>
    <scope>NUCLEOTIDE SEQUENCE</scope>
    <source>
        <strain evidence="4">NSC3</strain>
    </source>
</reference>
<comment type="function">
    <text evidence="3">Probably deamidates glutamine residues to glutamate on methyl-accepting chemotaxis receptors (MCPs), playing an important role in chemotaxis.</text>
</comment>
<dbReference type="EC" id="3.5.1.44" evidence="3"/>
<sequence length="183" mass="20489">MRPAARNVIEIFLQPGDFYFGDRNTRIRTLLGSCVSITLWHPHLQVGGMCHFMLPTRSARARARHDGLDGRYADDALALLMREVRAVRARPETFEAKLFGGGRMFPVRTRSAKHAAMLDVGQRNIDAARTLVGEHGFRVRASHVAGEGHRSLIFDVGTGEVWVRHGSDTASRVEPMREETETL</sequence>
<dbReference type="CDD" id="cd16352">
    <property type="entry name" value="CheD"/>
    <property type="match status" value="1"/>
</dbReference>
<protein>
    <recommendedName>
        <fullName evidence="3">Probable chemoreceptor glutamine deamidase CheD</fullName>
        <ecNumber evidence="3">3.5.1.44</ecNumber>
    </recommendedName>
</protein>
<dbReference type="SUPFAM" id="SSF64438">
    <property type="entry name" value="CNF1/YfiH-like putative cysteine hydrolases"/>
    <property type="match status" value="1"/>
</dbReference>
<dbReference type="Gene3D" id="3.30.1330.200">
    <property type="match status" value="1"/>
</dbReference>
<organism evidence="4 5">
    <name type="scientific">Azoarcus taiwanensis</name>
    <dbReference type="NCBI Taxonomy" id="666964"/>
    <lineage>
        <taxon>Bacteria</taxon>
        <taxon>Pseudomonadati</taxon>
        <taxon>Pseudomonadota</taxon>
        <taxon>Betaproteobacteria</taxon>
        <taxon>Rhodocyclales</taxon>
        <taxon>Zoogloeaceae</taxon>
        <taxon>Azoarcus</taxon>
    </lineage>
</organism>
<dbReference type="AlphaFoldDB" id="A0A972F8D1"/>
<evidence type="ECO:0000313" key="5">
    <source>
        <dbReference type="Proteomes" id="UP000599523"/>
    </source>
</evidence>
<dbReference type="InterPro" id="IPR005659">
    <property type="entry name" value="Chemorcpt_Glu_NH3ase_CheD"/>
</dbReference>
<keyword evidence="1 3" id="KW-0145">Chemotaxis</keyword>
<dbReference type="GO" id="GO:0006935">
    <property type="term" value="P:chemotaxis"/>
    <property type="evidence" value="ECO:0007669"/>
    <property type="project" value="UniProtKB-UniRule"/>
</dbReference>
<name>A0A972F8D1_9RHOO</name>
<dbReference type="Pfam" id="PF03975">
    <property type="entry name" value="CheD"/>
    <property type="match status" value="1"/>
</dbReference>
<comment type="similarity">
    <text evidence="3">Belongs to the CheD family.</text>
</comment>
<comment type="catalytic activity">
    <reaction evidence="3">
        <text>L-glutaminyl-[protein] + H2O = L-glutamyl-[protein] + NH4(+)</text>
        <dbReference type="Rhea" id="RHEA:16441"/>
        <dbReference type="Rhea" id="RHEA-COMP:10207"/>
        <dbReference type="Rhea" id="RHEA-COMP:10208"/>
        <dbReference type="ChEBI" id="CHEBI:15377"/>
        <dbReference type="ChEBI" id="CHEBI:28938"/>
        <dbReference type="ChEBI" id="CHEBI:29973"/>
        <dbReference type="ChEBI" id="CHEBI:30011"/>
        <dbReference type="EC" id="3.5.1.44"/>
    </reaction>
</comment>
<dbReference type="InterPro" id="IPR011324">
    <property type="entry name" value="Cytotoxic_necrot_fac-like_cat"/>
</dbReference>